<dbReference type="EMBL" id="CAJNDS010002783">
    <property type="protein sequence ID" value="CAE7595643.1"/>
    <property type="molecule type" value="Genomic_DNA"/>
</dbReference>
<reference evidence="6" key="1">
    <citation type="submission" date="2021-02" db="EMBL/GenBank/DDBJ databases">
        <authorList>
            <person name="Dougan E. K."/>
            <person name="Rhodes N."/>
            <person name="Thang M."/>
            <person name="Chan C."/>
        </authorList>
    </citation>
    <scope>NUCLEOTIDE SEQUENCE</scope>
</reference>
<comment type="caution">
    <text evidence="6">The sequence shown here is derived from an EMBL/GenBank/DDBJ whole genome shotgun (WGS) entry which is preliminary data.</text>
</comment>
<dbReference type="GO" id="GO:0016020">
    <property type="term" value="C:membrane"/>
    <property type="evidence" value="ECO:0007669"/>
    <property type="project" value="UniProtKB-SubCell"/>
</dbReference>
<keyword evidence="4" id="KW-1133">Transmembrane helix</keyword>
<gene>
    <name evidence="6" type="ORF">SNAT2548_LOCUS33894</name>
</gene>
<sequence>MGFGGLVQGGFQYFLWNVIFERLWPGRSKLASFSKLAATNFISDPLFLFPAFYVMKEALTARGPGEALAAALKKYRTNCIQDWMMSWTMWLPGHYVTYFWLPLHMRVPWVATASFSYICALSYVRGGPTDATDA</sequence>
<comment type="subcellular location">
    <subcellularLocation>
        <location evidence="1">Membrane</location>
        <topology evidence="1">Multi-pass membrane protein</topology>
    </subcellularLocation>
</comment>
<dbReference type="AlphaFoldDB" id="A0A812UWS4"/>
<proteinExistence type="inferred from homology"/>
<keyword evidence="7" id="KW-1185">Reference proteome</keyword>
<dbReference type="OrthoDB" id="5345392at2759"/>
<protein>
    <recommendedName>
        <fullName evidence="8">Mpv17-like protein</fullName>
    </recommendedName>
</protein>
<keyword evidence="3" id="KW-0812">Transmembrane</keyword>
<evidence type="ECO:0000256" key="1">
    <source>
        <dbReference type="ARBA" id="ARBA00004141"/>
    </source>
</evidence>
<dbReference type="InterPro" id="IPR007248">
    <property type="entry name" value="Mpv17_PMP22"/>
</dbReference>
<dbReference type="Pfam" id="PF04117">
    <property type="entry name" value="Mpv17_PMP22"/>
    <property type="match status" value="1"/>
</dbReference>
<organism evidence="6 7">
    <name type="scientific">Symbiodinium natans</name>
    <dbReference type="NCBI Taxonomy" id="878477"/>
    <lineage>
        <taxon>Eukaryota</taxon>
        <taxon>Sar</taxon>
        <taxon>Alveolata</taxon>
        <taxon>Dinophyceae</taxon>
        <taxon>Suessiales</taxon>
        <taxon>Symbiodiniaceae</taxon>
        <taxon>Symbiodinium</taxon>
    </lineage>
</organism>
<evidence type="ECO:0000256" key="4">
    <source>
        <dbReference type="ARBA" id="ARBA00022989"/>
    </source>
</evidence>
<evidence type="ECO:0000256" key="3">
    <source>
        <dbReference type="ARBA" id="ARBA00022692"/>
    </source>
</evidence>
<name>A0A812UWS4_9DINO</name>
<comment type="similarity">
    <text evidence="2">Belongs to the peroxisomal membrane protein PXMP2/4 family.</text>
</comment>
<accession>A0A812UWS4</accession>
<evidence type="ECO:0008006" key="8">
    <source>
        <dbReference type="Google" id="ProtNLM"/>
    </source>
</evidence>
<dbReference type="Proteomes" id="UP000604046">
    <property type="component" value="Unassembled WGS sequence"/>
</dbReference>
<evidence type="ECO:0000313" key="7">
    <source>
        <dbReference type="Proteomes" id="UP000604046"/>
    </source>
</evidence>
<keyword evidence="5" id="KW-0472">Membrane</keyword>
<evidence type="ECO:0000256" key="2">
    <source>
        <dbReference type="ARBA" id="ARBA00006824"/>
    </source>
</evidence>
<evidence type="ECO:0000313" key="6">
    <source>
        <dbReference type="EMBL" id="CAE7595643.1"/>
    </source>
</evidence>
<evidence type="ECO:0000256" key="5">
    <source>
        <dbReference type="ARBA" id="ARBA00023136"/>
    </source>
</evidence>